<evidence type="ECO:0000256" key="1">
    <source>
        <dbReference type="SAM" id="MobiDB-lite"/>
    </source>
</evidence>
<evidence type="ECO:0000313" key="3">
    <source>
        <dbReference type="Proteomes" id="UP000663828"/>
    </source>
</evidence>
<dbReference type="AlphaFoldDB" id="A0A816DJ61"/>
<organism evidence="2 3">
    <name type="scientific">Adineta ricciae</name>
    <name type="common">Rotifer</name>
    <dbReference type="NCBI Taxonomy" id="249248"/>
    <lineage>
        <taxon>Eukaryota</taxon>
        <taxon>Metazoa</taxon>
        <taxon>Spiralia</taxon>
        <taxon>Gnathifera</taxon>
        <taxon>Rotifera</taxon>
        <taxon>Eurotatoria</taxon>
        <taxon>Bdelloidea</taxon>
        <taxon>Adinetida</taxon>
        <taxon>Adinetidae</taxon>
        <taxon>Adineta</taxon>
    </lineage>
</organism>
<comment type="caution">
    <text evidence="2">The sequence shown here is derived from an EMBL/GenBank/DDBJ whole genome shotgun (WGS) entry which is preliminary data.</text>
</comment>
<protein>
    <submittedName>
        <fullName evidence="2">Uncharacterized protein</fullName>
    </submittedName>
</protein>
<sequence>MIASVKLNNKDLSPDALKTSFALSAVPTTIDILFIKEVILQNISIANPTESKITSISALTDFDDVPRLSDNPSSPSIRYSPYMEDVIPLTVVIKKTSDGTVPSNTRLSIIGCAKPTTIATKAQIEQDTTTTSNTKSTTNVSTTSSQPGQTTQPGQPGLTTQPGQPGLTTQPGQPGQTTQPGQPGQTTQPGQPGLTTRPGQQPQTTQPGQPGQTTQPGQPGQTTQPGQPGQTTQPGQPGQTTQPGQPGQTTQPGQPGLTTQPGQPGLTTQPGQPGLTTQPGQSGLTTQPGQTVTGTTTKQCVEMEAVDEATSKKIIVTPNELPEEKKADLQPTSKNGVSFPANDRTPTFIVNFDKPAEVQSVIIPRDRTQGANVEQFQVTLYFPNGSKVNPTPIQSTDSPKDDKSKPATVDSSKLPSNAPVSKMDVTVVKTTDGESPKGVVLSVKACTQPSTSKSHFLQYGKCK</sequence>
<dbReference type="PANTHER" id="PTHR24637">
    <property type="entry name" value="COLLAGEN"/>
    <property type="match status" value="1"/>
</dbReference>
<feature type="region of interest" description="Disordered" evidence="1">
    <location>
        <begin position="384"/>
        <end position="423"/>
    </location>
</feature>
<keyword evidence="3" id="KW-1185">Reference proteome</keyword>
<feature type="compositionally biased region" description="Low complexity" evidence="1">
    <location>
        <begin position="128"/>
        <end position="294"/>
    </location>
</feature>
<feature type="compositionally biased region" description="Polar residues" evidence="1">
    <location>
        <begin position="386"/>
        <end position="397"/>
    </location>
</feature>
<proteinExistence type="predicted"/>
<gene>
    <name evidence="2" type="ORF">XAT740_LOCUS52598</name>
</gene>
<dbReference type="EMBL" id="CAJNOR010008721">
    <property type="protein sequence ID" value="CAF1636704.1"/>
    <property type="molecule type" value="Genomic_DNA"/>
</dbReference>
<dbReference type="PANTHER" id="PTHR24637:SF421">
    <property type="entry name" value="CUTICLE COLLAGEN DPY-2"/>
    <property type="match status" value="1"/>
</dbReference>
<feature type="region of interest" description="Disordered" evidence="1">
    <location>
        <begin position="123"/>
        <end position="294"/>
    </location>
</feature>
<dbReference type="Proteomes" id="UP000663828">
    <property type="component" value="Unassembled WGS sequence"/>
</dbReference>
<accession>A0A816DJ61</accession>
<reference evidence="2" key="1">
    <citation type="submission" date="2021-02" db="EMBL/GenBank/DDBJ databases">
        <authorList>
            <person name="Nowell W R."/>
        </authorList>
    </citation>
    <scope>NUCLEOTIDE SEQUENCE</scope>
</reference>
<evidence type="ECO:0000313" key="2">
    <source>
        <dbReference type="EMBL" id="CAF1636704.1"/>
    </source>
</evidence>
<feature type="region of interest" description="Disordered" evidence="1">
    <location>
        <begin position="319"/>
        <end position="340"/>
    </location>
</feature>
<name>A0A816DJ61_ADIRI</name>
<feature type="compositionally biased region" description="Polar residues" evidence="1">
    <location>
        <begin position="409"/>
        <end position="419"/>
    </location>
</feature>